<sequence length="402" mass="45541">MTPSHYQTIAELGEVHRQTIVRAITSVLATDLALWTYAQIIDGLPLSNIAWDTRGSRLVPWHPINSHETLCPGALEKAKSFRDEFDPNSLVFKPEVLQAFGSSERSSRTFSLRLLEMTTSALHNIAVHLFQLKTELHDPSTTDGLGPEAVTLWEREPDEWARIEPHATLFVQTHFLAYEKYPDGIADMVGYWAEDRITGGVLLFDHSQAWSDDKNPEPNAYTHPNRDKVTFRICQLLDDQQSQLLGFLTSKDGPGTTETHDGPLPMLPNLTNRVRVDQMDAIPVHQIYRDLWERPLDADQILKPGQGLAWPAIWIKWWSEANAVLPNRNVGMSLFIDVISNTAYLLHDDLLESTLRASYRLFTKTDVKGLTNRFSQDLELVDMELPVYVVNFGTGSRISITN</sequence>
<evidence type="ECO:0000313" key="4">
    <source>
        <dbReference type="EMBL" id="KAK0384085.1"/>
    </source>
</evidence>
<dbReference type="SUPFAM" id="SSF90123">
    <property type="entry name" value="ABC transporter transmembrane region"/>
    <property type="match status" value="1"/>
</dbReference>
<evidence type="ECO:0000256" key="1">
    <source>
        <dbReference type="ARBA" id="ARBA00022692"/>
    </source>
</evidence>
<keyword evidence="5" id="KW-1185">Reference proteome</keyword>
<evidence type="ECO:0000256" key="2">
    <source>
        <dbReference type="ARBA" id="ARBA00022989"/>
    </source>
</evidence>
<dbReference type="GO" id="GO:0005524">
    <property type="term" value="F:ATP binding"/>
    <property type="evidence" value="ECO:0007669"/>
    <property type="project" value="InterPro"/>
</dbReference>
<dbReference type="EMBL" id="JAPDFR010000008">
    <property type="protein sequence ID" value="KAK0384085.1"/>
    <property type="molecule type" value="Genomic_DNA"/>
</dbReference>
<dbReference type="Proteomes" id="UP001175261">
    <property type="component" value="Unassembled WGS sequence"/>
</dbReference>
<dbReference type="InterPro" id="IPR036640">
    <property type="entry name" value="ABC1_TM_sf"/>
</dbReference>
<comment type="caution">
    <text evidence="4">The sequence shown here is derived from an EMBL/GenBank/DDBJ whole genome shotgun (WGS) entry which is preliminary data.</text>
</comment>
<gene>
    <name evidence="4" type="ORF">NLU13_8174</name>
</gene>
<reference evidence="4" key="1">
    <citation type="submission" date="2022-10" db="EMBL/GenBank/DDBJ databases">
        <title>Determination and structural analysis of whole genome sequence of Sarocladium strictum F4-1.</title>
        <authorList>
            <person name="Hu L."/>
            <person name="Jiang Y."/>
        </authorList>
    </citation>
    <scope>NUCLEOTIDE SEQUENCE</scope>
    <source>
        <strain evidence="4">F4-1</strain>
    </source>
</reference>
<proteinExistence type="predicted"/>
<dbReference type="Gene3D" id="1.20.1560.10">
    <property type="entry name" value="ABC transporter type 1, transmembrane domain"/>
    <property type="match status" value="1"/>
</dbReference>
<evidence type="ECO:0000256" key="3">
    <source>
        <dbReference type="ARBA" id="ARBA00023136"/>
    </source>
</evidence>
<accession>A0AA39GB61</accession>
<protein>
    <submittedName>
        <fullName evidence="4">Uncharacterized protein</fullName>
    </submittedName>
</protein>
<keyword evidence="1" id="KW-0812">Transmembrane</keyword>
<keyword evidence="3" id="KW-0472">Membrane</keyword>
<evidence type="ECO:0000313" key="5">
    <source>
        <dbReference type="Proteomes" id="UP001175261"/>
    </source>
</evidence>
<keyword evidence="2" id="KW-1133">Transmembrane helix</keyword>
<organism evidence="4 5">
    <name type="scientific">Sarocladium strictum</name>
    <name type="common">Black bundle disease fungus</name>
    <name type="synonym">Acremonium strictum</name>
    <dbReference type="NCBI Taxonomy" id="5046"/>
    <lineage>
        <taxon>Eukaryota</taxon>
        <taxon>Fungi</taxon>
        <taxon>Dikarya</taxon>
        <taxon>Ascomycota</taxon>
        <taxon>Pezizomycotina</taxon>
        <taxon>Sordariomycetes</taxon>
        <taxon>Hypocreomycetidae</taxon>
        <taxon>Hypocreales</taxon>
        <taxon>Sarocladiaceae</taxon>
        <taxon>Sarocladium</taxon>
    </lineage>
</organism>
<name>A0AA39GB61_SARSR</name>
<dbReference type="GO" id="GO:0016020">
    <property type="term" value="C:membrane"/>
    <property type="evidence" value="ECO:0007669"/>
    <property type="project" value="InterPro"/>
</dbReference>
<dbReference type="AlphaFoldDB" id="A0AA39GB61"/>